<dbReference type="InterPro" id="IPR022664">
    <property type="entry name" value="DapB_N_CS"/>
</dbReference>
<dbReference type="EMBL" id="RZGR01000033">
    <property type="protein sequence ID" value="RUQ81728.1"/>
    <property type="molecule type" value="Genomic_DNA"/>
</dbReference>
<dbReference type="UniPathway" id="UPA00034">
    <property type="reaction ID" value="UER00018"/>
</dbReference>
<dbReference type="Proteomes" id="UP000288012">
    <property type="component" value="Unassembled WGS sequence"/>
</dbReference>
<evidence type="ECO:0000256" key="9">
    <source>
        <dbReference type="ARBA" id="ARBA00037922"/>
    </source>
</evidence>
<evidence type="ECO:0000313" key="17">
    <source>
        <dbReference type="Proteomes" id="UP000288012"/>
    </source>
</evidence>
<dbReference type="Pfam" id="PF05173">
    <property type="entry name" value="DapB_C"/>
    <property type="match status" value="1"/>
</dbReference>
<keyword evidence="6 13" id="KW-0560">Oxidoreductase</keyword>
<dbReference type="GO" id="GO:0051287">
    <property type="term" value="F:NAD binding"/>
    <property type="evidence" value="ECO:0007669"/>
    <property type="project" value="UniProtKB-UniRule"/>
</dbReference>
<keyword evidence="2 13" id="KW-0963">Cytoplasm</keyword>
<dbReference type="InterPro" id="IPR023940">
    <property type="entry name" value="DHDPR_bac"/>
</dbReference>
<keyword evidence="7 13" id="KW-0520">NAD</keyword>
<dbReference type="InterPro" id="IPR000846">
    <property type="entry name" value="DapB_N"/>
</dbReference>
<evidence type="ECO:0000256" key="7">
    <source>
        <dbReference type="ARBA" id="ARBA00023027"/>
    </source>
</evidence>
<evidence type="ECO:0000256" key="1">
    <source>
        <dbReference type="ARBA" id="ARBA00006642"/>
    </source>
</evidence>
<name>A0A433JHE7_9GAMM</name>
<dbReference type="CDD" id="cd02274">
    <property type="entry name" value="DHDPR_N"/>
    <property type="match status" value="1"/>
</dbReference>
<evidence type="ECO:0000259" key="15">
    <source>
        <dbReference type="Pfam" id="PF05173"/>
    </source>
</evidence>
<dbReference type="GO" id="GO:0050661">
    <property type="term" value="F:NADP binding"/>
    <property type="evidence" value="ECO:0007669"/>
    <property type="project" value="UniProtKB-UniRule"/>
</dbReference>
<proteinExistence type="inferred from homology"/>
<feature type="binding site" evidence="13">
    <location>
        <begin position="144"/>
        <end position="145"/>
    </location>
    <ligand>
        <name>(S)-2,3,4,5-tetrahydrodipicolinate</name>
        <dbReference type="ChEBI" id="CHEBI:16845"/>
    </ligand>
</feature>
<reference evidence="16 17" key="1">
    <citation type="submission" date="2018-12" db="EMBL/GenBank/DDBJ databases">
        <title>Legionella sp,whole genome shotgun sequence.</title>
        <authorList>
            <person name="Wu H."/>
        </authorList>
    </citation>
    <scope>NUCLEOTIDE SEQUENCE [LARGE SCALE GENOMIC DNA]</scope>
    <source>
        <strain evidence="17">km714</strain>
    </source>
</reference>
<evidence type="ECO:0000256" key="3">
    <source>
        <dbReference type="ARBA" id="ARBA00022605"/>
    </source>
</evidence>
<dbReference type="Pfam" id="PF01113">
    <property type="entry name" value="DapB_N"/>
    <property type="match status" value="1"/>
</dbReference>
<keyword evidence="17" id="KW-1185">Reference proteome</keyword>
<dbReference type="GO" id="GO:0019877">
    <property type="term" value="P:diaminopimelate biosynthetic process"/>
    <property type="evidence" value="ECO:0007669"/>
    <property type="project" value="UniProtKB-UniRule"/>
</dbReference>
<dbReference type="GO" id="GO:0016726">
    <property type="term" value="F:oxidoreductase activity, acting on CH or CH2 groups, NAD or NADP as acceptor"/>
    <property type="evidence" value="ECO:0007669"/>
    <property type="project" value="UniProtKB-UniRule"/>
</dbReference>
<comment type="subunit">
    <text evidence="13">Homotetramer.</text>
</comment>
<evidence type="ECO:0000256" key="10">
    <source>
        <dbReference type="ARBA" id="ARBA00038983"/>
    </source>
</evidence>
<comment type="catalytic activity">
    <reaction evidence="12 13">
        <text>(S)-2,3,4,5-tetrahydrodipicolinate + NAD(+) + H2O = (2S,4S)-4-hydroxy-2,3,4,5-tetrahydrodipicolinate + NADH + H(+)</text>
        <dbReference type="Rhea" id="RHEA:35323"/>
        <dbReference type="ChEBI" id="CHEBI:15377"/>
        <dbReference type="ChEBI" id="CHEBI:15378"/>
        <dbReference type="ChEBI" id="CHEBI:16845"/>
        <dbReference type="ChEBI" id="CHEBI:57540"/>
        <dbReference type="ChEBI" id="CHEBI:57945"/>
        <dbReference type="ChEBI" id="CHEBI:67139"/>
        <dbReference type="EC" id="1.17.1.8"/>
    </reaction>
</comment>
<comment type="subcellular location">
    <subcellularLocation>
        <location evidence="13">Cytoplasm</location>
    </subcellularLocation>
</comment>
<feature type="active site" description="Proton donor" evidence="13">
    <location>
        <position position="138"/>
    </location>
</feature>
<dbReference type="RefSeq" id="WP_126953144.1">
    <property type="nucleotide sequence ID" value="NZ_RZGR01000033.1"/>
</dbReference>
<dbReference type="SUPFAM" id="SSF51735">
    <property type="entry name" value="NAD(P)-binding Rossmann-fold domains"/>
    <property type="match status" value="1"/>
</dbReference>
<evidence type="ECO:0000256" key="11">
    <source>
        <dbReference type="ARBA" id="ARBA00049080"/>
    </source>
</evidence>
<dbReference type="PROSITE" id="PS01298">
    <property type="entry name" value="DAPB"/>
    <property type="match status" value="1"/>
</dbReference>
<evidence type="ECO:0000256" key="12">
    <source>
        <dbReference type="ARBA" id="ARBA00049396"/>
    </source>
</evidence>
<comment type="function">
    <text evidence="13">Catalyzes the conversion of 4-hydroxy-tetrahydrodipicolinate (HTPA) to tetrahydrodipicolinate.</text>
</comment>
<dbReference type="FunFam" id="3.30.360.10:FF:000009">
    <property type="entry name" value="4-hydroxy-tetrahydrodipicolinate reductase"/>
    <property type="match status" value="1"/>
</dbReference>
<comment type="catalytic activity">
    <reaction evidence="11 13">
        <text>(S)-2,3,4,5-tetrahydrodipicolinate + NADP(+) + H2O = (2S,4S)-4-hydroxy-2,3,4,5-tetrahydrodipicolinate + NADPH + H(+)</text>
        <dbReference type="Rhea" id="RHEA:35331"/>
        <dbReference type="ChEBI" id="CHEBI:15377"/>
        <dbReference type="ChEBI" id="CHEBI:15378"/>
        <dbReference type="ChEBI" id="CHEBI:16845"/>
        <dbReference type="ChEBI" id="CHEBI:57783"/>
        <dbReference type="ChEBI" id="CHEBI:58349"/>
        <dbReference type="ChEBI" id="CHEBI:67139"/>
        <dbReference type="EC" id="1.17.1.8"/>
    </reaction>
</comment>
<evidence type="ECO:0000259" key="14">
    <source>
        <dbReference type="Pfam" id="PF01113"/>
    </source>
</evidence>
<evidence type="ECO:0000256" key="13">
    <source>
        <dbReference type="HAMAP-Rule" id="MF_00102"/>
    </source>
</evidence>
<feature type="binding site" evidence="13">
    <location>
        <begin position="78"/>
        <end position="80"/>
    </location>
    <ligand>
        <name>NAD(+)</name>
        <dbReference type="ChEBI" id="CHEBI:57540"/>
    </ligand>
</feature>
<dbReference type="InterPro" id="IPR036291">
    <property type="entry name" value="NAD(P)-bd_dom_sf"/>
</dbReference>
<evidence type="ECO:0000313" key="16">
    <source>
        <dbReference type="EMBL" id="RUQ81728.1"/>
    </source>
</evidence>
<feature type="binding site" evidence="13">
    <location>
        <position position="135"/>
    </location>
    <ligand>
        <name>(S)-2,3,4,5-tetrahydrodipicolinate</name>
        <dbReference type="ChEBI" id="CHEBI:16845"/>
    </ligand>
</feature>
<dbReference type="PANTHER" id="PTHR20836:SF0">
    <property type="entry name" value="4-HYDROXY-TETRAHYDRODIPICOLINATE REDUCTASE 1, CHLOROPLASTIC-RELATED"/>
    <property type="match status" value="1"/>
</dbReference>
<dbReference type="PANTHER" id="PTHR20836">
    <property type="entry name" value="DIHYDRODIPICOLINATE REDUCTASE"/>
    <property type="match status" value="1"/>
</dbReference>
<evidence type="ECO:0000256" key="8">
    <source>
        <dbReference type="ARBA" id="ARBA00023154"/>
    </source>
</evidence>
<keyword evidence="8 13" id="KW-0457">Lysine biosynthesis</keyword>
<evidence type="ECO:0000256" key="5">
    <source>
        <dbReference type="ARBA" id="ARBA00022915"/>
    </source>
</evidence>
<feature type="binding site" evidence="13">
    <location>
        <begin position="9"/>
        <end position="14"/>
    </location>
    <ligand>
        <name>NAD(+)</name>
        <dbReference type="ChEBI" id="CHEBI:57540"/>
    </ligand>
</feature>
<feature type="domain" description="Dihydrodipicolinate reductase C-terminal" evidence="15">
    <location>
        <begin position="111"/>
        <end position="243"/>
    </location>
</feature>
<feature type="binding site" evidence="13">
    <location>
        <begin position="104"/>
        <end position="107"/>
    </location>
    <ligand>
        <name>NAD(+)</name>
        <dbReference type="ChEBI" id="CHEBI:57540"/>
    </ligand>
</feature>
<accession>A0A433JHE7</accession>
<gene>
    <name evidence="13" type="primary">dapB</name>
    <name evidence="16" type="ORF">EKM59_09705</name>
</gene>
<dbReference type="EC" id="1.17.1.8" evidence="10 13"/>
<dbReference type="Gene3D" id="3.40.50.720">
    <property type="entry name" value="NAD(P)-binding Rossmann-like Domain"/>
    <property type="match status" value="1"/>
</dbReference>
<keyword evidence="3 13" id="KW-0028">Amino-acid biosynthesis</keyword>
<evidence type="ECO:0000256" key="2">
    <source>
        <dbReference type="ARBA" id="ARBA00022490"/>
    </source>
</evidence>
<comment type="caution">
    <text evidence="13">Lacks conserved residue(s) required for the propagation of feature annotation.</text>
</comment>
<evidence type="ECO:0000256" key="4">
    <source>
        <dbReference type="ARBA" id="ARBA00022857"/>
    </source>
</evidence>
<dbReference type="HAMAP" id="MF_00102">
    <property type="entry name" value="DapB"/>
    <property type="match status" value="1"/>
</dbReference>
<protein>
    <recommendedName>
        <fullName evidence="10 13">4-hydroxy-tetrahydrodipicolinate reductase</fullName>
        <shortName evidence="13">HTPA reductase</shortName>
        <ecNumber evidence="10 13">1.17.1.8</ecNumber>
    </recommendedName>
</protein>
<organism evidence="16 17">
    <name type="scientific">Legionella septentrionalis</name>
    <dbReference type="NCBI Taxonomy" id="2498109"/>
    <lineage>
        <taxon>Bacteria</taxon>
        <taxon>Pseudomonadati</taxon>
        <taxon>Pseudomonadota</taxon>
        <taxon>Gammaproteobacteria</taxon>
        <taxon>Legionellales</taxon>
        <taxon>Legionellaceae</taxon>
        <taxon>Legionella</taxon>
    </lineage>
</organism>
<comment type="pathway">
    <text evidence="9 13">Amino-acid biosynthesis; L-lysine biosynthesis via DAP pathway; (S)-tetrahydrodipicolinate from L-aspartate: step 4/4.</text>
</comment>
<dbReference type="GO" id="GO:0009089">
    <property type="term" value="P:lysine biosynthetic process via diaminopimelate"/>
    <property type="evidence" value="ECO:0007669"/>
    <property type="project" value="UniProtKB-UniRule"/>
</dbReference>
<feature type="active site" description="Proton donor/acceptor" evidence="13">
    <location>
        <position position="134"/>
    </location>
</feature>
<dbReference type="SUPFAM" id="SSF55347">
    <property type="entry name" value="Glyceraldehyde-3-phosphate dehydrogenase-like, C-terminal domain"/>
    <property type="match status" value="1"/>
</dbReference>
<keyword evidence="4 13" id="KW-0521">NADP</keyword>
<comment type="caution">
    <text evidence="13">Was originally thought to be a dihydrodipicolinate reductase (DHDPR), catalyzing the conversion of dihydrodipicolinate to tetrahydrodipicolinate. However, it was shown in E.coli that the substrate of the enzymatic reaction is not dihydrodipicolinate (DHDP) but in fact (2S,4S)-4-hydroxy-2,3,4,5-tetrahydrodipicolinic acid (HTPA), the product released by the DapA-catalyzed reaction.</text>
</comment>
<comment type="caution">
    <text evidence="16">The sequence shown here is derived from an EMBL/GenBank/DDBJ whole genome shotgun (WGS) entry which is preliminary data.</text>
</comment>
<dbReference type="PIRSF" id="PIRSF000161">
    <property type="entry name" value="DHPR"/>
    <property type="match status" value="1"/>
</dbReference>
<dbReference type="Gene3D" id="3.30.360.10">
    <property type="entry name" value="Dihydrodipicolinate Reductase, domain 2"/>
    <property type="match status" value="1"/>
</dbReference>
<keyword evidence="5 13" id="KW-0220">Diaminopimelate biosynthesis</keyword>
<dbReference type="GO" id="GO:0005829">
    <property type="term" value="C:cytosol"/>
    <property type="evidence" value="ECO:0007669"/>
    <property type="project" value="TreeGrafter"/>
</dbReference>
<sequence length="246" mass="26806">MQTRVIVNGAHGKMGALAAETIRNHADFELVAALGRADNLQQEIARTAAQIVIDLTRADCVYQNSLAIIQSGAHPIIGTSGLQDEEIRILQNLCSEQNLGGIIVPNFSIAAVLMMQFAAQAARFLPEVEIIEAHHQQKLDAPSGTAMKTAEMIDAARRQEKNTLLLKELLPGVRGGTHRNVNIHSIRLPGILAAQQVIFGNPGETLSIVHNSIDRISFMPGLLLACQRVQRLNSLHYGLEHLLNDK</sequence>
<evidence type="ECO:0000256" key="6">
    <source>
        <dbReference type="ARBA" id="ARBA00023002"/>
    </source>
</evidence>
<dbReference type="AlphaFoldDB" id="A0A433JHE7"/>
<comment type="similarity">
    <text evidence="1 13">Belongs to the DapB family.</text>
</comment>
<dbReference type="OrthoDB" id="9790352at2"/>
<feature type="domain" description="Dihydrodipicolinate reductase N-terminal" evidence="14">
    <location>
        <begin position="4"/>
        <end position="107"/>
    </location>
</feature>
<dbReference type="GO" id="GO:0008839">
    <property type="term" value="F:4-hydroxy-tetrahydrodipicolinate reductase"/>
    <property type="evidence" value="ECO:0007669"/>
    <property type="project" value="UniProtKB-UniRule"/>
</dbReference>
<dbReference type="NCBIfam" id="TIGR00036">
    <property type="entry name" value="dapB"/>
    <property type="match status" value="1"/>
</dbReference>
<dbReference type="InterPro" id="IPR022663">
    <property type="entry name" value="DapB_C"/>
</dbReference>